<evidence type="ECO:0000313" key="1">
    <source>
        <dbReference type="EMBL" id="MFB6490440.1"/>
    </source>
</evidence>
<dbReference type="Proteomes" id="UP000033636">
    <property type="component" value="Unassembled WGS sequence"/>
</dbReference>
<comment type="caution">
    <text evidence="1">The sequence shown here is derived from an EMBL/GenBank/DDBJ whole genome shotgun (WGS) entry which is preliminary data.</text>
</comment>
<proteinExistence type="predicted"/>
<dbReference type="EMBL" id="JZWT02000009">
    <property type="protein sequence ID" value="MFB6490440.1"/>
    <property type="molecule type" value="Genomic_DNA"/>
</dbReference>
<gene>
    <name evidence="1" type="ORF">TU35_004180</name>
</gene>
<sequence length="111" mass="12350">MCELYWKAVELGVEAALGPLGWAKAFNCAVESKCECDLVVYAPDVVKIGDECVWPIDEPGFTRRRVWLMGLPHISLDDLKKVKCPYAEAVLRCVTDELRRRGASARLQPGG</sequence>
<protein>
    <submittedName>
        <fullName evidence="1">Uncharacterized protein</fullName>
    </submittedName>
</protein>
<organism evidence="1 2">
    <name type="scientific">Thermoproteus sp. AZ2</name>
    <dbReference type="NCBI Taxonomy" id="1609232"/>
    <lineage>
        <taxon>Archaea</taxon>
        <taxon>Thermoproteota</taxon>
        <taxon>Thermoprotei</taxon>
        <taxon>Thermoproteales</taxon>
        <taxon>Thermoproteaceae</taxon>
        <taxon>Thermoproteus</taxon>
    </lineage>
</organism>
<name>A0ACC6V0B6_9CREN</name>
<reference evidence="1" key="1">
    <citation type="submission" date="2024-07" db="EMBL/GenBank/DDBJ databases">
        <title>Metagenome and Metagenome-Assembled Genomes of Archaea from a hot spring from the geothermal field of Los Azufres, Mexico.</title>
        <authorList>
            <person name="Marin-Paredes R."/>
            <person name="Martinez-Romero E."/>
            <person name="Servin-Garciduenas L.E."/>
        </authorList>
    </citation>
    <scope>NUCLEOTIDE SEQUENCE</scope>
</reference>
<accession>A0ACC6V0B6</accession>
<evidence type="ECO:0000313" key="2">
    <source>
        <dbReference type="Proteomes" id="UP000033636"/>
    </source>
</evidence>